<dbReference type="AlphaFoldDB" id="A0A1I3ADP0"/>
<feature type="transmembrane region" description="Helical" evidence="2">
    <location>
        <begin position="161"/>
        <end position="183"/>
    </location>
</feature>
<dbReference type="Proteomes" id="UP000323537">
    <property type="component" value="Unassembled WGS sequence"/>
</dbReference>
<evidence type="ECO:0000256" key="2">
    <source>
        <dbReference type="SAM" id="Phobius"/>
    </source>
</evidence>
<dbReference type="OrthoDB" id="331021at2157"/>
<proteinExistence type="predicted"/>
<keyword evidence="2" id="KW-0472">Membrane</keyword>
<protein>
    <recommendedName>
        <fullName evidence="3">DUF7344 domain-containing protein</fullName>
    </recommendedName>
</protein>
<feature type="transmembrane region" description="Helical" evidence="2">
    <location>
        <begin position="189"/>
        <end position="209"/>
    </location>
</feature>
<sequence length="210" mass="22726">MSAGNSGSLSGDQLGSDPETSTDDVSNLEEIGKTSRSNGSNLEKGEIFDLLKNSRRRSIIQYLRAHDGYAELNDVAEHIAADENDITVRELSSDQRKRVYIGLYQCHLPKMDTLGVVEYDKNRGTIELQESVSQLLVYMDPIDEDDEDVDTERKADLERTWLVPAIAGVVVAVVGVGTLGIGALSAVPAVAWTVLCVAGILAIVGVQYMG</sequence>
<dbReference type="Pfam" id="PF24035">
    <property type="entry name" value="DUF7344"/>
    <property type="match status" value="1"/>
</dbReference>
<accession>A0A1I3ADP0</accession>
<feature type="region of interest" description="Disordered" evidence="1">
    <location>
        <begin position="1"/>
        <end position="39"/>
    </location>
</feature>
<gene>
    <name evidence="4" type="ORF">SAMN04488066_105114</name>
</gene>
<evidence type="ECO:0000259" key="3">
    <source>
        <dbReference type="Pfam" id="PF24035"/>
    </source>
</evidence>
<evidence type="ECO:0000313" key="4">
    <source>
        <dbReference type="EMBL" id="SFH48212.1"/>
    </source>
</evidence>
<dbReference type="EMBL" id="FOPZ01000005">
    <property type="protein sequence ID" value="SFH48212.1"/>
    <property type="molecule type" value="Genomic_DNA"/>
</dbReference>
<reference evidence="4 5" key="1">
    <citation type="submission" date="2016-10" db="EMBL/GenBank/DDBJ databases">
        <authorList>
            <person name="Varghese N."/>
            <person name="Submissions S."/>
        </authorList>
    </citation>
    <scope>NUCLEOTIDE SEQUENCE [LARGE SCALE GENOMIC DNA]</scope>
    <source>
        <strain evidence="4 5">CGMCC 1.6377</strain>
    </source>
</reference>
<keyword evidence="2" id="KW-0812">Transmembrane</keyword>
<feature type="domain" description="DUF7344" evidence="3">
    <location>
        <begin position="48"/>
        <end position="127"/>
    </location>
</feature>
<evidence type="ECO:0000313" key="5">
    <source>
        <dbReference type="Proteomes" id="UP000323537"/>
    </source>
</evidence>
<evidence type="ECO:0000256" key="1">
    <source>
        <dbReference type="SAM" id="MobiDB-lite"/>
    </source>
</evidence>
<dbReference type="InterPro" id="IPR055768">
    <property type="entry name" value="DUF7344"/>
</dbReference>
<name>A0A1I3ADP0_9EURY</name>
<dbReference type="RefSeq" id="WP_149783965.1">
    <property type="nucleotide sequence ID" value="NZ_BAAADP010000003.1"/>
</dbReference>
<feature type="compositionally biased region" description="Low complexity" evidence="1">
    <location>
        <begin position="1"/>
        <end position="17"/>
    </location>
</feature>
<organism evidence="4 5">
    <name type="scientific">Halorubrum aquaticum</name>
    <dbReference type="NCBI Taxonomy" id="387340"/>
    <lineage>
        <taxon>Archaea</taxon>
        <taxon>Methanobacteriati</taxon>
        <taxon>Methanobacteriota</taxon>
        <taxon>Stenosarchaea group</taxon>
        <taxon>Halobacteria</taxon>
        <taxon>Halobacteriales</taxon>
        <taxon>Haloferacaceae</taxon>
        <taxon>Halorubrum</taxon>
    </lineage>
</organism>
<keyword evidence="2" id="KW-1133">Transmembrane helix</keyword>
<keyword evidence="5" id="KW-1185">Reference proteome</keyword>